<evidence type="ECO:0000313" key="1">
    <source>
        <dbReference type="EMBL" id="KAH3823940.1"/>
    </source>
</evidence>
<dbReference type="Proteomes" id="UP000828390">
    <property type="component" value="Unassembled WGS sequence"/>
</dbReference>
<gene>
    <name evidence="1" type="ORF">DPMN_125765</name>
</gene>
<evidence type="ECO:0000313" key="2">
    <source>
        <dbReference type="Proteomes" id="UP000828390"/>
    </source>
</evidence>
<organism evidence="1 2">
    <name type="scientific">Dreissena polymorpha</name>
    <name type="common">Zebra mussel</name>
    <name type="synonym">Mytilus polymorpha</name>
    <dbReference type="NCBI Taxonomy" id="45954"/>
    <lineage>
        <taxon>Eukaryota</taxon>
        <taxon>Metazoa</taxon>
        <taxon>Spiralia</taxon>
        <taxon>Lophotrochozoa</taxon>
        <taxon>Mollusca</taxon>
        <taxon>Bivalvia</taxon>
        <taxon>Autobranchia</taxon>
        <taxon>Heteroconchia</taxon>
        <taxon>Euheterodonta</taxon>
        <taxon>Imparidentia</taxon>
        <taxon>Neoheterodontei</taxon>
        <taxon>Myida</taxon>
        <taxon>Dreissenoidea</taxon>
        <taxon>Dreissenidae</taxon>
        <taxon>Dreissena</taxon>
    </lineage>
</organism>
<keyword evidence="2" id="KW-1185">Reference proteome</keyword>
<accession>A0A9D4JTD0</accession>
<name>A0A9D4JTD0_DREPO</name>
<dbReference type="EMBL" id="JAIWYP010000005">
    <property type="protein sequence ID" value="KAH3823940.1"/>
    <property type="molecule type" value="Genomic_DNA"/>
</dbReference>
<proteinExistence type="predicted"/>
<dbReference type="AlphaFoldDB" id="A0A9D4JTD0"/>
<protein>
    <submittedName>
        <fullName evidence="1">Uncharacterized protein</fullName>
    </submittedName>
</protein>
<reference evidence="1" key="1">
    <citation type="journal article" date="2019" name="bioRxiv">
        <title>The Genome of the Zebra Mussel, Dreissena polymorpha: A Resource for Invasive Species Research.</title>
        <authorList>
            <person name="McCartney M.A."/>
            <person name="Auch B."/>
            <person name="Kono T."/>
            <person name="Mallez S."/>
            <person name="Zhang Y."/>
            <person name="Obille A."/>
            <person name="Becker A."/>
            <person name="Abrahante J.E."/>
            <person name="Garbe J."/>
            <person name="Badalamenti J.P."/>
            <person name="Herman A."/>
            <person name="Mangelson H."/>
            <person name="Liachko I."/>
            <person name="Sullivan S."/>
            <person name="Sone E.D."/>
            <person name="Koren S."/>
            <person name="Silverstein K.A.T."/>
            <person name="Beckman K.B."/>
            <person name="Gohl D.M."/>
        </authorList>
    </citation>
    <scope>NUCLEOTIDE SEQUENCE</scope>
    <source>
        <strain evidence="1">Duluth1</strain>
        <tissue evidence="1">Whole animal</tissue>
    </source>
</reference>
<comment type="caution">
    <text evidence="1">The sequence shown here is derived from an EMBL/GenBank/DDBJ whole genome shotgun (WGS) entry which is preliminary data.</text>
</comment>
<sequence>MSIDSANPCVHELVITSIFLSGSRTDNSRESMVKALTGLLSPAQLESGKKSVEARKAFLQKELLNILGNDEDSPDTNENLEDQKK</sequence>
<reference evidence="1" key="2">
    <citation type="submission" date="2020-11" db="EMBL/GenBank/DDBJ databases">
        <authorList>
            <person name="McCartney M.A."/>
            <person name="Auch B."/>
            <person name="Kono T."/>
            <person name="Mallez S."/>
            <person name="Becker A."/>
            <person name="Gohl D.M."/>
            <person name="Silverstein K.A.T."/>
            <person name="Koren S."/>
            <person name="Bechman K.B."/>
            <person name="Herman A."/>
            <person name="Abrahante J.E."/>
            <person name="Garbe J."/>
        </authorList>
    </citation>
    <scope>NUCLEOTIDE SEQUENCE</scope>
    <source>
        <strain evidence="1">Duluth1</strain>
        <tissue evidence="1">Whole animal</tissue>
    </source>
</reference>